<feature type="compositionally biased region" description="Low complexity" evidence="1">
    <location>
        <begin position="1"/>
        <end position="41"/>
    </location>
</feature>
<gene>
    <name evidence="3" type="ORF">NAEGRDRAFT_65965</name>
</gene>
<dbReference type="GO" id="GO:0005886">
    <property type="term" value="C:plasma membrane"/>
    <property type="evidence" value="ECO:0007669"/>
    <property type="project" value="TreeGrafter"/>
</dbReference>
<dbReference type="GO" id="GO:0038203">
    <property type="term" value="P:TORC2 signaling"/>
    <property type="evidence" value="ECO:0007669"/>
    <property type="project" value="TreeGrafter"/>
</dbReference>
<feature type="compositionally biased region" description="Low complexity" evidence="1">
    <location>
        <begin position="179"/>
        <end position="196"/>
    </location>
</feature>
<dbReference type="GO" id="GO:0005737">
    <property type="term" value="C:cytoplasm"/>
    <property type="evidence" value="ECO:0007669"/>
    <property type="project" value="TreeGrafter"/>
</dbReference>
<proteinExistence type="predicted"/>
<feature type="compositionally biased region" description="Polar residues" evidence="1">
    <location>
        <begin position="555"/>
        <end position="572"/>
    </location>
</feature>
<dbReference type="InterPro" id="IPR008828">
    <property type="entry name" value="Sin1/Avo1"/>
</dbReference>
<evidence type="ECO:0000313" key="4">
    <source>
        <dbReference type="Proteomes" id="UP000006671"/>
    </source>
</evidence>
<dbReference type="Pfam" id="PF16979">
    <property type="entry name" value="SIN1_PH"/>
    <property type="match status" value="1"/>
</dbReference>
<reference evidence="3 4" key="1">
    <citation type="journal article" date="2010" name="Cell">
        <title>The genome of Naegleria gruberi illuminates early eukaryotic versatility.</title>
        <authorList>
            <person name="Fritz-Laylin L.K."/>
            <person name="Prochnik S.E."/>
            <person name="Ginger M.L."/>
            <person name="Dacks J.B."/>
            <person name="Carpenter M.L."/>
            <person name="Field M.C."/>
            <person name="Kuo A."/>
            <person name="Paredez A."/>
            <person name="Chapman J."/>
            <person name="Pham J."/>
            <person name="Shu S."/>
            <person name="Neupane R."/>
            <person name="Cipriano M."/>
            <person name="Mancuso J."/>
            <person name="Tu H."/>
            <person name="Salamov A."/>
            <person name="Lindquist E."/>
            <person name="Shapiro H."/>
            <person name="Lucas S."/>
            <person name="Grigoriev I.V."/>
            <person name="Cande W.Z."/>
            <person name="Fulton C."/>
            <person name="Rokhsar D.S."/>
            <person name="Dawson S.C."/>
        </authorList>
    </citation>
    <scope>NUCLEOTIDE SEQUENCE [LARGE SCALE GENOMIC DNA]</scope>
    <source>
        <strain evidence="3 4">NEG-M</strain>
    </source>
</reference>
<name>D2VAT1_NAEGR</name>
<dbReference type="GO" id="GO:0031932">
    <property type="term" value="C:TORC2 complex"/>
    <property type="evidence" value="ECO:0007669"/>
    <property type="project" value="InterPro"/>
</dbReference>
<feature type="region of interest" description="Disordered" evidence="1">
    <location>
        <begin position="162"/>
        <end position="239"/>
    </location>
</feature>
<dbReference type="VEuPathDB" id="AmoebaDB:NAEGRDRAFT_65965"/>
<feature type="region of interest" description="Disordered" evidence="1">
    <location>
        <begin position="1"/>
        <end position="120"/>
    </location>
</feature>
<evidence type="ECO:0000256" key="1">
    <source>
        <dbReference type="SAM" id="MobiDB-lite"/>
    </source>
</evidence>
<feature type="compositionally biased region" description="Polar residues" evidence="1">
    <location>
        <begin position="212"/>
        <end position="234"/>
    </location>
</feature>
<dbReference type="KEGG" id="ngr:NAEGRDRAFT_65965"/>
<feature type="compositionally biased region" description="Polar residues" evidence="1">
    <location>
        <begin position="59"/>
        <end position="79"/>
    </location>
</feature>
<feature type="region of interest" description="Disordered" evidence="1">
    <location>
        <begin position="551"/>
        <end position="572"/>
    </location>
</feature>
<keyword evidence="4" id="KW-1185">Reference proteome</keyword>
<dbReference type="FunCoup" id="D2VAT1">
    <property type="interactions" value="7"/>
</dbReference>
<feature type="compositionally biased region" description="Acidic residues" evidence="1">
    <location>
        <begin position="201"/>
        <end position="211"/>
    </location>
</feature>
<dbReference type="PANTHER" id="PTHR13335">
    <property type="entry name" value="TARGET OF RAPAMYCIN COMPLEX 2 SUBUNIT MAPKAP1"/>
    <property type="match status" value="1"/>
</dbReference>
<dbReference type="Proteomes" id="UP000006671">
    <property type="component" value="Unassembled WGS sequence"/>
</dbReference>
<dbReference type="GO" id="GO:0005546">
    <property type="term" value="F:phosphatidylinositol-4,5-bisphosphate binding"/>
    <property type="evidence" value="ECO:0007669"/>
    <property type="project" value="TreeGrafter"/>
</dbReference>
<dbReference type="RefSeq" id="XP_002678877.1">
    <property type="nucleotide sequence ID" value="XM_002678831.1"/>
</dbReference>
<dbReference type="InterPro" id="IPR031313">
    <property type="entry name" value="Sin1_PH_dom"/>
</dbReference>
<sequence length="715" mass="79675">MLLNNNSSGGVSNGNSLMNSTLKSTSSSFKIQSTSTTTNPSFQPPQPPPRNGAQFPLVRTNTNGANQPLIQRSASSNNPGHFRTRSFSSTTTGADHDPYGAQQQGGYNRNTGLSTSFTPPDTFDLKDYELLFIEHKRHVEQQQKQNGVASPGKFNLQLPLQNMPAMNSSSNTTPRGNVTTPRGATTPRNGTTTPRRNNGDQGDDGVSEEENNPITPEQDTRQVEQSNTSSNQQPVNPPVQDSIFQKVTLGGVNKMIPTKTTVDSSLSMDLRPRRNPAIGGSLLHDNSSNFKQANQSVRYIATFVPHKRGGVHKVNVPIPTVSSMTSLNFTATDLIRKALELYKRETDLEPIAIDDRAYQLRVAEEDGQPDTSWPPLNKEKTMIEQLGNVKLTLVLDRNFQPMSSGNSGAEDDSSSNLKNRRELNIKFGGDEVFTKFNLEDIRLQVFLPPPKNSCSTPTIIPNTNSFTSPINSRNYQLTYFKLVPVSPELLLKDLQKVLCQRFSLDPKKYMINTIGKDKNLKEISKNYKDKTLYSLGSMIERVVLVRTAAYESDTDQSTPKGEISGSPTAPNMIGSPSKQIYALPFMTYDNTDNVFHVTKTNKFGVRQERILSFDSEFIYNSKPANTSRWMNSSKTKHPTRPITTLRSIECDSTNPKCFVLSFDDENLFYEARTTIEAETIVKRLEQLLLMKNHPLYGKNRNSLVARALSDLTPRR</sequence>
<feature type="compositionally biased region" description="Polar residues" evidence="1">
    <location>
        <begin position="162"/>
        <end position="178"/>
    </location>
</feature>
<dbReference type="InParanoid" id="D2VAT1"/>
<feature type="compositionally biased region" description="Polar residues" evidence="1">
    <location>
        <begin position="101"/>
        <end position="119"/>
    </location>
</feature>
<organism evidence="4">
    <name type="scientific">Naegleria gruberi</name>
    <name type="common">Amoeba</name>
    <dbReference type="NCBI Taxonomy" id="5762"/>
    <lineage>
        <taxon>Eukaryota</taxon>
        <taxon>Discoba</taxon>
        <taxon>Heterolobosea</taxon>
        <taxon>Tetramitia</taxon>
        <taxon>Eutetramitia</taxon>
        <taxon>Vahlkampfiidae</taxon>
        <taxon>Naegleria</taxon>
    </lineage>
</organism>
<accession>D2VAT1</accession>
<dbReference type="EMBL" id="GG738860">
    <property type="protein sequence ID" value="EFC46133.1"/>
    <property type="molecule type" value="Genomic_DNA"/>
</dbReference>
<dbReference type="GeneID" id="8859198"/>
<dbReference type="OrthoDB" id="241990at2759"/>
<dbReference type="PANTHER" id="PTHR13335:SF1">
    <property type="entry name" value="TARGET OF RAPAMYCIN COMPLEX 2 SUBUNIT MAPKAP1"/>
    <property type="match status" value="1"/>
</dbReference>
<evidence type="ECO:0000259" key="2">
    <source>
        <dbReference type="Pfam" id="PF16979"/>
    </source>
</evidence>
<dbReference type="AlphaFoldDB" id="D2VAT1"/>
<feature type="domain" description="SIN1-type PH" evidence="2">
    <location>
        <begin position="594"/>
        <end position="688"/>
    </location>
</feature>
<evidence type="ECO:0000313" key="3">
    <source>
        <dbReference type="EMBL" id="EFC46133.1"/>
    </source>
</evidence>
<protein>
    <submittedName>
        <fullName evidence="3">Predicted protein</fullName>
    </submittedName>
</protein>